<dbReference type="InterPro" id="IPR032710">
    <property type="entry name" value="NTF2-like_dom_sf"/>
</dbReference>
<feature type="transmembrane region" description="Helical" evidence="2">
    <location>
        <begin position="6"/>
        <end position="26"/>
    </location>
</feature>
<dbReference type="SMART" id="SM00978">
    <property type="entry name" value="Tim44"/>
    <property type="match status" value="1"/>
</dbReference>
<comment type="caution">
    <text evidence="4">The sequence shown here is derived from an EMBL/GenBank/DDBJ whole genome shotgun (WGS) entry which is preliminary data.</text>
</comment>
<dbReference type="PANTHER" id="PTHR41542">
    <property type="entry name" value="BLL5807 PROTEIN"/>
    <property type="match status" value="1"/>
</dbReference>
<dbReference type="Pfam" id="PF04280">
    <property type="entry name" value="Tim44"/>
    <property type="match status" value="1"/>
</dbReference>
<feature type="compositionally biased region" description="Low complexity" evidence="1">
    <location>
        <begin position="70"/>
        <end position="81"/>
    </location>
</feature>
<keyword evidence="2" id="KW-1133">Transmembrane helix</keyword>
<dbReference type="Proteomes" id="UP000741360">
    <property type="component" value="Unassembled WGS sequence"/>
</dbReference>
<accession>A0A932GNK0</accession>
<keyword evidence="2" id="KW-0472">Membrane</keyword>
<reference evidence="4" key="1">
    <citation type="submission" date="2020-07" db="EMBL/GenBank/DDBJ databases">
        <title>Huge and variable diversity of episymbiotic CPR bacteria and DPANN archaea in groundwater ecosystems.</title>
        <authorList>
            <person name="He C.Y."/>
            <person name="Keren R."/>
            <person name="Whittaker M."/>
            <person name="Farag I.F."/>
            <person name="Doudna J."/>
            <person name="Cate J.H.D."/>
            <person name="Banfield J.F."/>
        </authorList>
    </citation>
    <scope>NUCLEOTIDE SEQUENCE</scope>
    <source>
        <strain evidence="4">NC_groundwater_717_Ag_S-0.2um_59_8</strain>
    </source>
</reference>
<name>A0A932GNK0_UNCTE</name>
<gene>
    <name evidence="4" type="ORF">HYY65_03880</name>
</gene>
<feature type="transmembrane region" description="Helical" evidence="2">
    <location>
        <begin position="95"/>
        <end position="117"/>
    </location>
</feature>
<evidence type="ECO:0000313" key="4">
    <source>
        <dbReference type="EMBL" id="MBI3014209.1"/>
    </source>
</evidence>
<feature type="domain" description="Tim44-like" evidence="3">
    <location>
        <begin position="191"/>
        <end position="336"/>
    </location>
</feature>
<feature type="compositionally biased region" description="Polar residues" evidence="1">
    <location>
        <begin position="50"/>
        <end position="69"/>
    </location>
</feature>
<evidence type="ECO:0000256" key="1">
    <source>
        <dbReference type="SAM" id="MobiDB-lite"/>
    </source>
</evidence>
<sequence length="338" mass="36235">MKHGRGWRVGAVMAMVLFLFLGVLELDAWARAGGGRSFGGGSSRSYSAPYRSNRSPVQRDQYRSSQTPRQPATPSAPASQPAGGGGFLRGLAGGIAGGFLGSLLFSSLGFGAGFGGLGGGGGGIGLLEILLFGAIAFGVVSYFRRRRQEGLAGAHGGHYTMGSGGYAGGCGSSYADRTDTAVEEPPELADLQRGLDKVSMVVPDFNVERFPEEAMDIFFRIQGAWANRNLDLVSDLLAPEVRQELQRGIDELKSQGKINRLENIAVRRSEIEEAWVEAGTAFVTIRFLANLLDYTVEEQSGRLVSGSKENPVKFEEYWTFVRPSGGADWQLTAIQQPQ</sequence>
<proteinExistence type="predicted"/>
<dbReference type="AlphaFoldDB" id="A0A932GNK0"/>
<dbReference type="SUPFAM" id="SSF54427">
    <property type="entry name" value="NTF2-like"/>
    <property type="match status" value="1"/>
</dbReference>
<organism evidence="4 5">
    <name type="scientific">Tectimicrobiota bacterium</name>
    <dbReference type="NCBI Taxonomy" id="2528274"/>
    <lineage>
        <taxon>Bacteria</taxon>
        <taxon>Pseudomonadati</taxon>
        <taxon>Nitrospinota/Tectimicrobiota group</taxon>
        <taxon>Candidatus Tectimicrobiota</taxon>
    </lineage>
</organism>
<protein>
    <submittedName>
        <fullName evidence="4">TIM44-like domain-containing protein</fullName>
    </submittedName>
</protein>
<evidence type="ECO:0000313" key="5">
    <source>
        <dbReference type="Proteomes" id="UP000741360"/>
    </source>
</evidence>
<dbReference type="EMBL" id="JACPSX010000064">
    <property type="protein sequence ID" value="MBI3014209.1"/>
    <property type="molecule type" value="Genomic_DNA"/>
</dbReference>
<feature type="region of interest" description="Disordered" evidence="1">
    <location>
        <begin position="39"/>
        <end position="82"/>
    </location>
</feature>
<evidence type="ECO:0000259" key="3">
    <source>
        <dbReference type="SMART" id="SM00978"/>
    </source>
</evidence>
<dbReference type="InterPro" id="IPR007379">
    <property type="entry name" value="Tim44-like_dom"/>
</dbReference>
<dbReference type="PANTHER" id="PTHR41542:SF1">
    <property type="entry name" value="BLL5807 PROTEIN"/>
    <property type="match status" value="1"/>
</dbReference>
<evidence type="ECO:0000256" key="2">
    <source>
        <dbReference type="SAM" id="Phobius"/>
    </source>
</evidence>
<keyword evidence="2" id="KW-0812">Transmembrane</keyword>
<feature type="transmembrane region" description="Helical" evidence="2">
    <location>
        <begin position="123"/>
        <end position="143"/>
    </location>
</feature>
<dbReference type="Gene3D" id="3.10.450.240">
    <property type="match status" value="1"/>
</dbReference>